<dbReference type="EMBL" id="JPVQ01000038">
    <property type="protein sequence ID" value="KGR89654.1"/>
    <property type="molecule type" value="Genomic_DNA"/>
</dbReference>
<reference evidence="2 3" key="1">
    <citation type="submission" date="2014-02" db="EMBL/GenBank/DDBJ databases">
        <title>Draft genome sequence of Lysinibacillus massiliensis CCUG 49529.</title>
        <authorList>
            <person name="Zhang F."/>
            <person name="Wang G."/>
            <person name="Zhang L."/>
        </authorList>
    </citation>
    <scope>NUCLEOTIDE SEQUENCE [LARGE SCALE GENOMIC DNA]</scope>
    <source>
        <strain evidence="2 3">CCUG 49529</strain>
    </source>
</reference>
<dbReference type="OrthoDB" id="2704673at2"/>
<sequence length="71" mass="7600">MSKGKGHDKQRINVELGGMDLFGTTSNAPVGGYKASGDIENAGRLDKGFQKVEEEDLTPNASLKEGEQQGY</sequence>
<evidence type="ECO:0000313" key="2">
    <source>
        <dbReference type="EMBL" id="KGR89654.1"/>
    </source>
</evidence>
<proteinExistence type="predicted"/>
<gene>
    <name evidence="2" type="ORF">CD30_15995</name>
</gene>
<accession>A0A0A3IXZ3</accession>
<evidence type="ECO:0000313" key="3">
    <source>
        <dbReference type="Proteomes" id="UP000030595"/>
    </source>
</evidence>
<name>A0A0A3IXZ3_9BACL</name>
<comment type="caution">
    <text evidence="2">The sequence shown here is derived from an EMBL/GenBank/DDBJ whole genome shotgun (WGS) entry which is preliminary data.</text>
</comment>
<protein>
    <submittedName>
        <fullName evidence="2">Uncharacterized protein</fullName>
    </submittedName>
</protein>
<organism evidence="2 3">
    <name type="scientific">Ureibacillus massiliensis 4400831 = CIP 108448 = CCUG 49529</name>
    <dbReference type="NCBI Taxonomy" id="1211035"/>
    <lineage>
        <taxon>Bacteria</taxon>
        <taxon>Bacillati</taxon>
        <taxon>Bacillota</taxon>
        <taxon>Bacilli</taxon>
        <taxon>Bacillales</taxon>
        <taxon>Caryophanaceae</taxon>
        <taxon>Ureibacillus</taxon>
    </lineage>
</organism>
<keyword evidence="3" id="KW-1185">Reference proteome</keyword>
<evidence type="ECO:0000256" key="1">
    <source>
        <dbReference type="SAM" id="MobiDB-lite"/>
    </source>
</evidence>
<dbReference type="AlphaFoldDB" id="A0A0A3IXZ3"/>
<dbReference type="Proteomes" id="UP000030595">
    <property type="component" value="Unassembled WGS sequence"/>
</dbReference>
<dbReference type="RefSeq" id="WP_036178705.1">
    <property type="nucleotide sequence ID" value="NZ_AVCZ01000038.1"/>
</dbReference>
<feature type="region of interest" description="Disordered" evidence="1">
    <location>
        <begin position="45"/>
        <end position="71"/>
    </location>
</feature>
<dbReference type="eggNOG" id="ENOG5033BKX">
    <property type="taxonomic scope" value="Bacteria"/>
</dbReference>